<evidence type="ECO:0000313" key="3">
    <source>
        <dbReference type="EMBL" id="PIR70060.1"/>
    </source>
</evidence>
<keyword evidence="1 3" id="KW-0378">Hydrolase</keyword>
<feature type="domain" description="Xaa-Pro dipeptidyl-peptidase-like" evidence="2">
    <location>
        <begin position="157"/>
        <end position="214"/>
    </location>
</feature>
<dbReference type="GO" id="GO:0052689">
    <property type="term" value="F:carboxylic ester hydrolase activity"/>
    <property type="evidence" value="ECO:0007669"/>
    <property type="project" value="UniProtKB-ARBA"/>
</dbReference>
<gene>
    <name evidence="3" type="ORF">COU46_03500</name>
</gene>
<evidence type="ECO:0000256" key="1">
    <source>
        <dbReference type="ARBA" id="ARBA00022801"/>
    </source>
</evidence>
<dbReference type="InterPro" id="IPR029058">
    <property type="entry name" value="AB_hydrolase_fold"/>
</dbReference>
<evidence type="ECO:0000313" key="4">
    <source>
        <dbReference type="Proteomes" id="UP000229383"/>
    </source>
</evidence>
<sequence length="327" mass="37032">MFRPVRLGAYFLSLVFLFTSCAHYSLNKKYSGPKDIPDEVLKYYSYEKTSLKYSSRIIKEKEKYTIKRIEITSPFLGPVYSTMAAPKESVIIIDYYDIKGDKKTPVILVLPILGGNNKIANFFSSYFADHGLACLIVHRDEKQKDEVNLYNLEAFLRQMVADHKAAIDWISTQKDLDPGNIGVFGVSMGGIKAALLTALDPRIKASVIALAGGDIPYILLYTKEKGIRKRVSKIMDDIGLSKEDLYNLLSSKIMTDPIKYAEYIDARKVLMVLGVFDKVVPYKKGRELARAIGGPEEIDLLAGHYTSILYIFYIERASLDFFERKLK</sequence>
<dbReference type="Gene3D" id="3.40.50.1820">
    <property type="entry name" value="alpha/beta hydrolase"/>
    <property type="match status" value="1"/>
</dbReference>
<proteinExistence type="predicted"/>
<dbReference type="PANTHER" id="PTHR22946:SF9">
    <property type="entry name" value="POLYKETIDE TRANSFERASE AF380"/>
    <property type="match status" value="1"/>
</dbReference>
<organism evidence="3 4">
    <name type="scientific">Candidatus Niyogibacteria bacterium CG10_big_fil_rev_8_21_14_0_10_42_19</name>
    <dbReference type="NCBI Taxonomy" id="1974725"/>
    <lineage>
        <taxon>Bacteria</taxon>
        <taxon>Candidatus Niyogiibacteriota</taxon>
    </lineage>
</organism>
<dbReference type="InterPro" id="IPR050261">
    <property type="entry name" value="FrsA_esterase"/>
</dbReference>
<dbReference type="EMBL" id="PFCN01000039">
    <property type="protein sequence ID" value="PIR70060.1"/>
    <property type="molecule type" value="Genomic_DNA"/>
</dbReference>
<protein>
    <submittedName>
        <fullName evidence="3">Alpha/beta hydrolase</fullName>
    </submittedName>
</protein>
<dbReference type="Proteomes" id="UP000229383">
    <property type="component" value="Unassembled WGS sequence"/>
</dbReference>
<dbReference type="InterPro" id="IPR000383">
    <property type="entry name" value="Xaa-Pro-like_dom"/>
</dbReference>
<accession>A0A2H0TET7</accession>
<comment type="caution">
    <text evidence="3">The sequence shown here is derived from an EMBL/GenBank/DDBJ whole genome shotgun (WGS) entry which is preliminary data.</text>
</comment>
<evidence type="ECO:0000259" key="2">
    <source>
        <dbReference type="Pfam" id="PF02129"/>
    </source>
</evidence>
<dbReference type="Pfam" id="PF02129">
    <property type="entry name" value="Peptidase_S15"/>
    <property type="match status" value="1"/>
</dbReference>
<dbReference type="PANTHER" id="PTHR22946">
    <property type="entry name" value="DIENELACTONE HYDROLASE DOMAIN-CONTAINING PROTEIN-RELATED"/>
    <property type="match status" value="1"/>
</dbReference>
<reference evidence="4" key="1">
    <citation type="submission" date="2017-09" db="EMBL/GenBank/DDBJ databases">
        <title>Depth-based differentiation of microbial function through sediment-hosted aquifers and enrichment of novel symbionts in the deep terrestrial subsurface.</title>
        <authorList>
            <person name="Probst A.J."/>
            <person name="Ladd B."/>
            <person name="Jarett J.K."/>
            <person name="Geller-Mcgrath D.E."/>
            <person name="Sieber C.M.K."/>
            <person name="Emerson J.B."/>
            <person name="Anantharaman K."/>
            <person name="Thomas B.C."/>
            <person name="Malmstrom R."/>
            <person name="Stieglmeier M."/>
            <person name="Klingl A."/>
            <person name="Woyke T."/>
            <person name="Ryan C.M."/>
            <person name="Banfield J.F."/>
        </authorList>
    </citation>
    <scope>NUCLEOTIDE SEQUENCE [LARGE SCALE GENOMIC DNA]</scope>
</reference>
<dbReference type="PROSITE" id="PS51257">
    <property type="entry name" value="PROKAR_LIPOPROTEIN"/>
    <property type="match status" value="1"/>
</dbReference>
<dbReference type="SUPFAM" id="SSF53474">
    <property type="entry name" value="alpha/beta-Hydrolases"/>
    <property type="match status" value="1"/>
</dbReference>
<dbReference type="AlphaFoldDB" id="A0A2H0TET7"/>
<name>A0A2H0TET7_9BACT</name>